<protein>
    <submittedName>
        <fullName evidence="2">Uncharacterized protein</fullName>
    </submittedName>
</protein>
<dbReference type="AlphaFoldDB" id="A0A0S7BIM0"/>
<dbReference type="EMBL" id="DF967972">
    <property type="protein sequence ID" value="GAP15465.1"/>
    <property type="molecule type" value="Genomic_DNA"/>
</dbReference>
<reference evidence="2" key="1">
    <citation type="submission" date="2015-07" db="EMBL/GenBank/DDBJ databases">
        <title>Draft Genome Sequences of Anaerolinea thermolimosa IMO-1, Bellilinea caldifistulae GOMI-1, Leptolinea tardivitalis YMTK-2, Levilinea saccharolytica KIBI-1,Longilinea arvoryzae KOME-1, Previously Described as Members of the Anaerolineaceae (Chloroflexi).</title>
        <authorList>
            <person name="Sekiguchi Y."/>
            <person name="Ohashi A."/>
            <person name="Matsuura N."/>
            <person name="Tourlousse M.D."/>
        </authorList>
    </citation>
    <scope>NUCLEOTIDE SEQUENCE [LARGE SCALE GENOMIC DNA]</scope>
    <source>
        <strain evidence="2">KOME-1</strain>
    </source>
</reference>
<gene>
    <name evidence="2" type="ORF">LARV_03253</name>
</gene>
<dbReference type="STRING" id="360412.LARV_03253"/>
<evidence type="ECO:0000256" key="1">
    <source>
        <dbReference type="SAM" id="MobiDB-lite"/>
    </source>
</evidence>
<keyword evidence="3" id="KW-1185">Reference proteome</keyword>
<organism evidence="2">
    <name type="scientific">Longilinea arvoryzae</name>
    <dbReference type="NCBI Taxonomy" id="360412"/>
    <lineage>
        <taxon>Bacteria</taxon>
        <taxon>Bacillati</taxon>
        <taxon>Chloroflexota</taxon>
        <taxon>Anaerolineae</taxon>
        <taxon>Anaerolineales</taxon>
        <taxon>Anaerolineaceae</taxon>
        <taxon>Longilinea</taxon>
    </lineage>
</organism>
<dbReference type="OrthoDB" id="163432at2"/>
<dbReference type="RefSeq" id="WP_075074646.1">
    <property type="nucleotide sequence ID" value="NZ_DF967972.1"/>
</dbReference>
<dbReference type="Proteomes" id="UP000055060">
    <property type="component" value="Unassembled WGS sequence"/>
</dbReference>
<proteinExistence type="predicted"/>
<sequence>MEEEQITIIEGPTPTFESIQDGWALGLNEGPYFYDLSLTRLRTFNGPSLVERCYRAWHKGSAIFLHYRNRLGLEERAPIMAARSLETQDGQVLLLWIRRTSDQVSDDGDTDLDEEDPDGNQ</sequence>
<evidence type="ECO:0000313" key="2">
    <source>
        <dbReference type="EMBL" id="GAP15465.1"/>
    </source>
</evidence>
<name>A0A0S7BIM0_9CHLR</name>
<evidence type="ECO:0000313" key="3">
    <source>
        <dbReference type="Proteomes" id="UP000055060"/>
    </source>
</evidence>
<feature type="compositionally biased region" description="Acidic residues" evidence="1">
    <location>
        <begin position="104"/>
        <end position="121"/>
    </location>
</feature>
<accession>A0A0S7BIM0</accession>
<feature type="region of interest" description="Disordered" evidence="1">
    <location>
        <begin position="102"/>
        <end position="121"/>
    </location>
</feature>